<keyword evidence="1" id="KW-1133">Transmembrane helix</keyword>
<reference evidence="2 3" key="1">
    <citation type="journal article" date="2024" name="J Genomics">
        <title>Draft genome sequencing and assembly of Favolaschia claudopus CIRM-BRFM 2984 isolated from oak limbs.</title>
        <authorList>
            <person name="Navarro D."/>
            <person name="Drula E."/>
            <person name="Chaduli D."/>
            <person name="Cazenave R."/>
            <person name="Ahrendt S."/>
            <person name="Wang J."/>
            <person name="Lipzen A."/>
            <person name="Daum C."/>
            <person name="Barry K."/>
            <person name="Grigoriev I.V."/>
            <person name="Favel A."/>
            <person name="Rosso M.N."/>
            <person name="Martin F."/>
        </authorList>
    </citation>
    <scope>NUCLEOTIDE SEQUENCE [LARGE SCALE GENOMIC DNA]</scope>
    <source>
        <strain evidence="2 3">CIRM-BRFM 2984</strain>
    </source>
</reference>
<feature type="transmembrane region" description="Helical" evidence="1">
    <location>
        <begin position="36"/>
        <end position="54"/>
    </location>
</feature>
<gene>
    <name evidence="2" type="ORF">R3P38DRAFT_3179365</name>
</gene>
<dbReference type="Proteomes" id="UP001362999">
    <property type="component" value="Unassembled WGS sequence"/>
</dbReference>
<dbReference type="EMBL" id="JAWWNJ010000013">
    <property type="protein sequence ID" value="KAK7042830.1"/>
    <property type="molecule type" value="Genomic_DNA"/>
</dbReference>
<accession>A0AAW0CYD2</accession>
<comment type="caution">
    <text evidence="2">The sequence shown here is derived from an EMBL/GenBank/DDBJ whole genome shotgun (WGS) entry which is preliminary data.</text>
</comment>
<keyword evidence="1" id="KW-0812">Transmembrane</keyword>
<protein>
    <submittedName>
        <fullName evidence="2">Uncharacterized protein</fullName>
    </submittedName>
</protein>
<keyword evidence="1" id="KW-0472">Membrane</keyword>
<sequence>MTALHGRGTNNSRSRLAFILSDSDACSSISPFGKRIVIWLLVTSAILDLAPFFCSHLAGRPRRRCSFHPYARPYRAALRKTLAPNNLYSCRRFLSPISIHSVSSPRDSADNPLSVVKTEHSLAKYTPLPRSHSIPLTAPDYGTPLLRRIRSPRWSSSYSAEERPPPPSFVVLTLPVDSSTGLGCIGAGPMSFQKR</sequence>
<organism evidence="2 3">
    <name type="scientific">Favolaschia claudopus</name>
    <dbReference type="NCBI Taxonomy" id="2862362"/>
    <lineage>
        <taxon>Eukaryota</taxon>
        <taxon>Fungi</taxon>
        <taxon>Dikarya</taxon>
        <taxon>Basidiomycota</taxon>
        <taxon>Agaricomycotina</taxon>
        <taxon>Agaricomycetes</taxon>
        <taxon>Agaricomycetidae</taxon>
        <taxon>Agaricales</taxon>
        <taxon>Marasmiineae</taxon>
        <taxon>Mycenaceae</taxon>
        <taxon>Favolaschia</taxon>
    </lineage>
</organism>
<keyword evidence="3" id="KW-1185">Reference proteome</keyword>
<name>A0AAW0CYD2_9AGAR</name>
<evidence type="ECO:0000256" key="1">
    <source>
        <dbReference type="SAM" id="Phobius"/>
    </source>
</evidence>
<evidence type="ECO:0000313" key="2">
    <source>
        <dbReference type="EMBL" id="KAK7042830.1"/>
    </source>
</evidence>
<proteinExistence type="predicted"/>
<dbReference type="AlphaFoldDB" id="A0AAW0CYD2"/>
<evidence type="ECO:0000313" key="3">
    <source>
        <dbReference type="Proteomes" id="UP001362999"/>
    </source>
</evidence>